<protein>
    <submittedName>
        <fullName evidence="1">Uncharacterized protein</fullName>
    </submittedName>
</protein>
<dbReference type="RefSeq" id="WP_229927048.1">
    <property type="nucleotide sequence ID" value="NZ_BNBO01000001.1"/>
</dbReference>
<name>A0A919FAS0_9ACTN</name>
<sequence>MEQGEVLKRVIGILTQAGEWLHEPDGVPEDAAAEGPGVVMQLLNDVMPQVTIPGDASAEEISAILSEELGGRIMQLTTAFAIAFWELAEVHDSGRTDVTALDVLQELALRSETDS</sequence>
<accession>A0A919FAS0</accession>
<organism evidence="1 2">
    <name type="scientific">Kitasatospora indigofera</name>
    <dbReference type="NCBI Taxonomy" id="67307"/>
    <lineage>
        <taxon>Bacteria</taxon>
        <taxon>Bacillati</taxon>
        <taxon>Actinomycetota</taxon>
        <taxon>Actinomycetes</taxon>
        <taxon>Kitasatosporales</taxon>
        <taxon>Streptomycetaceae</taxon>
        <taxon>Kitasatospora</taxon>
    </lineage>
</organism>
<keyword evidence="2" id="KW-1185">Reference proteome</keyword>
<reference evidence="1" key="2">
    <citation type="submission" date="2020-09" db="EMBL/GenBank/DDBJ databases">
        <authorList>
            <person name="Sun Q."/>
            <person name="Ohkuma M."/>
        </authorList>
    </citation>
    <scope>NUCLEOTIDE SEQUENCE</scope>
    <source>
        <strain evidence="1">JCM 4646</strain>
    </source>
</reference>
<comment type="caution">
    <text evidence="1">The sequence shown here is derived from an EMBL/GenBank/DDBJ whole genome shotgun (WGS) entry which is preliminary data.</text>
</comment>
<dbReference type="Proteomes" id="UP000617734">
    <property type="component" value="Unassembled WGS sequence"/>
</dbReference>
<proteinExistence type="predicted"/>
<gene>
    <name evidence="1" type="ORF">GCM10018781_00920</name>
</gene>
<evidence type="ECO:0000313" key="2">
    <source>
        <dbReference type="Proteomes" id="UP000617734"/>
    </source>
</evidence>
<dbReference type="AlphaFoldDB" id="A0A919FAS0"/>
<evidence type="ECO:0000313" key="1">
    <source>
        <dbReference type="EMBL" id="GHH58849.1"/>
    </source>
</evidence>
<reference evidence="1" key="1">
    <citation type="journal article" date="2014" name="Int. J. Syst. Evol. Microbiol.">
        <title>Complete genome sequence of Corynebacterium casei LMG S-19264T (=DSM 44701T), isolated from a smear-ripened cheese.</title>
        <authorList>
            <consortium name="US DOE Joint Genome Institute (JGI-PGF)"/>
            <person name="Walter F."/>
            <person name="Albersmeier A."/>
            <person name="Kalinowski J."/>
            <person name="Ruckert C."/>
        </authorList>
    </citation>
    <scope>NUCLEOTIDE SEQUENCE</scope>
    <source>
        <strain evidence="1">JCM 4646</strain>
    </source>
</reference>
<dbReference type="GeneID" id="95350649"/>
<dbReference type="EMBL" id="BNBO01000001">
    <property type="protein sequence ID" value="GHH58849.1"/>
    <property type="molecule type" value="Genomic_DNA"/>
</dbReference>